<dbReference type="EMBL" id="BFEA01000459">
    <property type="protein sequence ID" value="GBG83981.1"/>
    <property type="molecule type" value="Genomic_DNA"/>
</dbReference>
<accession>A0A388LNY7</accession>
<reference evidence="1 2" key="1">
    <citation type="journal article" date="2018" name="Cell">
        <title>The Chara Genome: Secondary Complexity and Implications for Plant Terrestrialization.</title>
        <authorList>
            <person name="Nishiyama T."/>
            <person name="Sakayama H."/>
            <person name="Vries J.D."/>
            <person name="Buschmann H."/>
            <person name="Saint-Marcoux D."/>
            <person name="Ullrich K.K."/>
            <person name="Haas F.B."/>
            <person name="Vanderstraeten L."/>
            <person name="Becker D."/>
            <person name="Lang D."/>
            <person name="Vosolsobe S."/>
            <person name="Rombauts S."/>
            <person name="Wilhelmsson P.K.I."/>
            <person name="Janitza P."/>
            <person name="Kern R."/>
            <person name="Heyl A."/>
            <person name="Rumpler F."/>
            <person name="Villalobos L.I.A.C."/>
            <person name="Clay J.M."/>
            <person name="Skokan R."/>
            <person name="Toyoda A."/>
            <person name="Suzuki Y."/>
            <person name="Kagoshima H."/>
            <person name="Schijlen E."/>
            <person name="Tajeshwar N."/>
            <person name="Catarino B."/>
            <person name="Hetherington A.J."/>
            <person name="Saltykova A."/>
            <person name="Bonnot C."/>
            <person name="Breuninger H."/>
            <person name="Symeonidi A."/>
            <person name="Radhakrishnan G.V."/>
            <person name="Van Nieuwerburgh F."/>
            <person name="Deforce D."/>
            <person name="Chang C."/>
            <person name="Karol K.G."/>
            <person name="Hedrich R."/>
            <person name="Ulvskov P."/>
            <person name="Glockner G."/>
            <person name="Delwiche C.F."/>
            <person name="Petrasek J."/>
            <person name="Van de Peer Y."/>
            <person name="Friml J."/>
            <person name="Beilby M."/>
            <person name="Dolan L."/>
            <person name="Kohara Y."/>
            <person name="Sugano S."/>
            <person name="Fujiyama A."/>
            <person name="Delaux P.-M."/>
            <person name="Quint M."/>
            <person name="TheiBen G."/>
            <person name="Hagemann M."/>
            <person name="Harholt J."/>
            <person name="Dunand C."/>
            <person name="Zachgo S."/>
            <person name="Langdale J."/>
            <person name="Maumus F."/>
            <person name="Straeten D.V.D."/>
            <person name="Gould S.B."/>
            <person name="Rensing S.A."/>
        </authorList>
    </citation>
    <scope>NUCLEOTIDE SEQUENCE [LARGE SCALE GENOMIC DNA]</scope>
    <source>
        <strain evidence="1 2">S276</strain>
    </source>
</reference>
<name>A0A388LNY7_CHABU</name>
<gene>
    <name evidence="1" type="ORF">CBR_g37853</name>
</gene>
<proteinExistence type="predicted"/>
<dbReference type="AlphaFoldDB" id="A0A388LNY7"/>
<organism evidence="1 2">
    <name type="scientific">Chara braunii</name>
    <name type="common">Braun's stonewort</name>
    <dbReference type="NCBI Taxonomy" id="69332"/>
    <lineage>
        <taxon>Eukaryota</taxon>
        <taxon>Viridiplantae</taxon>
        <taxon>Streptophyta</taxon>
        <taxon>Charophyceae</taxon>
        <taxon>Charales</taxon>
        <taxon>Characeae</taxon>
        <taxon>Chara</taxon>
    </lineage>
</organism>
<evidence type="ECO:0000313" key="2">
    <source>
        <dbReference type="Proteomes" id="UP000265515"/>
    </source>
</evidence>
<protein>
    <submittedName>
        <fullName evidence="1">Uncharacterized protein</fullName>
    </submittedName>
</protein>
<keyword evidence="2" id="KW-1185">Reference proteome</keyword>
<sequence>MMLSEPNPFSSGGNLPVFLNLYDEMILARQCITDLTRVNEPLNGPLLFIWSAFKTRFVGFAETISSQMFMIMYIKL</sequence>
<comment type="caution">
    <text evidence="1">The sequence shown here is derived from an EMBL/GenBank/DDBJ whole genome shotgun (WGS) entry which is preliminary data.</text>
</comment>
<evidence type="ECO:0000313" key="1">
    <source>
        <dbReference type="EMBL" id="GBG83981.1"/>
    </source>
</evidence>
<dbReference type="Gramene" id="GBG83981">
    <property type="protein sequence ID" value="GBG83981"/>
    <property type="gene ID" value="CBR_g37853"/>
</dbReference>
<dbReference type="Proteomes" id="UP000265515">
    <property type="component" value="Unassembled WGS sequence"/>
</dbReference>